<sequence>MIETRQPVTGVDLEQVAELAAQLRPDSIRSSTSTAADLLAVLTTSRLCNDGTGTAPELLATAGIAAPHIPPQHAPCRPEHGPRR</sequence>
<keyword evidence="2" id="KW-1185">Reference proteome</keyword>
<proteinExistence type="predicted"/>
<dbReference type="Proteomes" id="UP001236014">
    <property type="component" value="Chromosome"/>
</dbReference>
<evidence type="ECO:0000313" key="2">
    <source>
        <dbReference type="Proteomes" id="UP001236014"/>
    </source>
</evidence>
<gene>
    <name evidence="1" type="ORF">QRX50_24215</name>
</gene>
<name>A0A9Y2MYM1_9PSEU</name>
<protein>
    <submittedName>
        <fullName evidence="1">Uncharacterized protein</fullName>
    </submittedName>
</protein>
<dbReference type="RefSeq" id="WP_285974184.1">
    <property type="nucleotide sequence ID" value="NZ_CP127294.1"/>
</dbReference>
<dbReference type="KEGG" id="acab:QRX50_24215"/>
<evidence type="ECO:0000313" key="1">
    <source>
        <dbReference type="EMBL" id="WIX83636.1"/>
    </source>
</evidence>
<organism evidence="1 2">
    <name type="scientific">Amycolatopsis carbonis</name>
    <dbReference type="NCBI Taxonomy" id="715471"/>
    <lineage>
        <taxon>Bacteria</taxon>
        <taxon>Bacillati</taxon>
        <taxon>Actinomycetota</taxon>
        <taxon>Actinomycetes</taxon>
        <taxon>Pseudonocardiales</taxon>
        <taxon>Pseudonocardiaceae</taxon>
        <taxon>Amycolatopsis</taxon>
    </lineage>
</organism>
<reference evidence="1 2" key="1">
    <citation type="submission" date="2023-06" db="EMBL/GenBank/DDBJ databases">
        <authorList>
            <person name="Oyuntsetseg B."/>
            <person name="Kim S.B."/>
        </authorList>
    </citation>
    <scope>NUCLEOTIDE SEQUENCE [LARGE SCALE GENOMIC DNA]</scope>
    <source>
        <strain evidence="1 2">2-15</strain>
    </source>
</reference>
<accession>A0A9Y2MYM1</accession>
<dbReference type="EMBL" id="CP127294">
    <property type="protein sequence ID" value="WIX83636.1"/>
    <property type="molecule type" value="Genomic_DNA"/>
</dbReference>
<dbReference type="AlphaFoldDB" id="A0A9Y2MYM1"/>